<evidence type="ECO:0000256" key="1">
    <source>
        <dbReference type="SAM" id="SignalP"/>
    </source>
</evidence>
<dbReference type="AlphaFoldDB" id="A0A4Y4B623"/>
<comment type="caution">
    <text evidence="2">The sequence shown here is derived from an EMBL/GenBank/DDBJ whole genome shotgun (WGS) entry which is preliminary data.</text>
</comment>
<accession>A0A4Y4B623</accession>
<reference evidence="2 3" key="1">
    <citation type="submission" date="2019-06" db="EMBL/GenBank/DDBJ databases">
        <title>Whole genome shotgun sequence of Microbacterium liquefaciens NBRC 15037.</title>
        <authorList>
            <person name="Hosoyama A."/>
            <person name="Uohara A."/>
            <person name="Ohji S."/>
            <person name="Ichikawa N."/>
        </authorList>
    </citation>
    <scope>NUCLEOTIDE SEQUENCE [LARGE SCALE GENOMIC DNA]</scope>
    <source>
        <strain evidence="2 3">NBRC 15037</strain>
    </source>
</reference>
<dbReference type="EMBL" id="BJNQ01000001">
    <property type="protein sequence ID" value="GEC74103.1"/>
    <property type="molecule type" value="Genomic_DNA"/>
</dbReference>
<keyword evidence="1" id="KW-0732">Signal</keyword>
<evidence type="ECO:0000313" key="3">
    <source>
        <dbReference type="Proteomes" id="UP000317410"/>
    </source>
</evidence>
<organism evidence="2 3">
    <name type="scientific">Microbacterium maritypicum</name>
    <name type="common">Microbacterium liquefaciens</name>
    <dbReference type="NCBI Taxonomy" id="33918"/>
    <lineage>
        <taxon>Bacteria</taxon>
        <taxon>Bacillati</taxon>
        <taxon>Actinomycetota</taxon>
        <taxon>Actinomycetes</taxon>
        <taxon>Micrococcales</taxon>
        <taxon>Microbacteriaceae</taxon>
        <taxon>Microbacterium</taxon>
    </lineage>
</organism>
<evidence type="ECO:0000313" key="2">
    <source>
        <dbReference type="EMBL" id="GEC74103.1"/>
    </source>
</evidence>
<protein>
    <submittedName>
        <fullName evidence="2">Uncharacterized protein</fullName>
    </submittedName>
</protein>
<sequence>MSLEHARRATWRTRAASALIALVLSGVGVLALAGPAAAAPSDCPSGYFNNGRSQNSYLYKGQNQTGGKGLLILRGQGFGNVGSCNDEIESGYFSGTLSSVGSALCR</sequence>
<proteinExistence type="predicted"/>
<dbReference type="Proteomes" id="UP000317410">
    <property type="component" value="Unassembled WGS sequence"/>
</dbReference>
<gene>
    <name evidence="2" type="ORF">MLI01_02480</name>
</gene>
<feature type="signal peptide" evidence="1">
    <location>
        <begin position="1"/>
        <end position="38"/>
    </location>
</feature>
<feature type="chain" id="PRO_5021273988" evidence="1">
    <location>
        <begin position="39"/>
        <end position="106"/>
    </location>
</feature>
<name>A0A4Y4B623_MICMQ</name>